<dbReference type="InterPro" id="IPR001304">
    <property type="entry name" value="C-type_lectin-like"/>
</dbReference>
<proteinExistence type="predicted"/>
<dbReference type="InterPro" id="IPR016187">
    <property type="entry name" value="CTDL_fold"/>
</dbReference>
<dbReference type="SUPFAM" id="SSF56436">
    <property type="entry name" value="C-type lectin-like"/>
    <property type="match status" value="1"/>
</dbReference>
<reference evidence="3" key="1">
    <citation type="submission" date="2025-08" db="UniProtKB">
        <authorList>
            <consortium name="RefSeq"/>
        </authorList>
    </citation>
    <scope>IDENTIFICATION</scope>
</reference>
<sequence length="190" mass="21985">MVPDYLLTTLDIDIFPDLGDHYSTQENEKMGKVVYLGLCLLGCLILGSSSTPVEVANDDQVNPRSSCPPWAYQFRRNCYEYFPQPQPWYSAELNVHEIVHRAPQSKVLGCELSFGHVYYKWKQSLIWEWSDGSPYNSGSPLWDNRIPRSTLSSLECLLLINVRNLSDRSRWTEQNCDVSYPYVCKYKVDN</sequence>
<gene>
    <name evidence="3" type="primary">LOC107122553</name>
</gene>
<evidence type="ECO:0000313" key="2">
    <source>
        <dbReference type="Proteomes" id="UP000694871"/>
    </source>
</evidence>
<name>A0ABM1L5C2_GEKJA</name>
<dbReference type="GeneID" id="107122553"/>
<dbReference type="InterPro" id="IPR016186">
    <property type="entry name" value="C-type_lectin-like/link_sf"/>
</dbReference>
<organism evidence="2 3">
    <name type="scientific">Gekko japonicus</name>
    <name type="common">Schlegel's Japanese gecko</name>
    <dbReference type="NCBI Taxonomy" id="146911"/>
    <lineage>
        <taxon>Eukaryota</taxon>
        <taxon>Metazoa</taxon>
        <taxon>Chordata</taxon>
        <taxon>Craniata</taxon>
        <taxon>Vertebrata</taxon>
        <taxon>Euteleostomi</taxon>
        <taxon>Lepidosauria</taxon>
        <taxon>Squamata</taxon>
        <taxon>Bifurcata</taxon>
        <taxon>Gekkota</taxon>
        <taxon>Gekkonidae</taxon>
        <taxon>Gekkoninae</taxon>
        <taxon>Gekko</taxon>
    </lineage>
</organism>
<accession>A0ABM1L5C2</accession>
<dbReference type="PROSITE" id="PS50041">
    <property type="entry name" value="C_TYPE_LECTIN_2"/>
    <property type="match status" value="1"/>
</dbReference>
<evidence type="ECO:0000313" key="3">
    <source>
        <dbReference type="RefSeq" id="XP_015281159.1"/>
    </source>
</evidence>
<feature type="domain" description="C-type lectin" evidence="1">
    <location>
        <begin position="74"/>
        <end position="185"/>
    </location>
</feature>
<protein>
    <submittedName>
        <fullName evidence="3">Lithostathine-1-beta-like</fullName>
    </submittedName>
</protein>
<dbReference type="RefSeq" id="XP_015281159.1">
    <property type="nucleotide sequence ID" value="XM_015425673.1"/>
</dbReference>
<dbReference type="Gene3D" id="3.10.100.10">
    <property type="entry name" value="Mannose-Binding Protein A, subunit A"/>
    <property type="match status" value="1"/>
</dbReference>
<keyword evidence="2" id="KW-1185">Reference proteome</keyword>
<dbReference type="Proteomes" id="UP000694871">
    <property type="component" value="Unplaced"/>
</dbReference>
<evidence type="ECO:0000259" key="1">
    <source>
        <dbReference type="PROSITE" id="PS50041"/>
    </source>
</evidence>